<evidence type="ECO:0000313" key="3">
    <source>
        <dbReference type="Proteomes" id="UP001569428"/>
    </source>
</evidence>
<keyword evidence="3" id="KW-1185">Reference proteome</keyword>
<name>A0ABV4NWX2_9GAMM</name>
<comment type="caution">
    <text evidence="2">The sequence shown here is derived from an EMBL/GenBank/DDBJ whole genome shotgun (WGS) entry which is preliminary data.</text>
</comment>
<sequence>MKKFVFPVLVVLLGAGYYFGSKGQSNSKSQVAKISDPKIVVDRVPIGKASEEVVEEEVSISDEIIEEAEMALWEQSELAREVLHANGRLPKDLKGETYLELNVEMLRNLEVGDYIDLDLPGVEGDYDAQVSSIQQHASGNKSLELNFPGYARLVGATITLGKDVVYAQLNLPSGSYTMEAQDGYAWIAPNGALIQGHVENGDLRWKPSSPSEKSNDGELLIDDER</sequence>
<reference evidence="2 3" key="1">
    <citation type="submission" date="2024-08" db="EMBL/GenBank/DDBJ databases">
        <authorList>
            <person name="Ishaq N."/>
        </authorList>
    </citation>
    <scope>NUCLEOTIDE SEQUENCE [LARGE SCALE GENOMIC DNA]</scope>
    <source>
        <strain evidence="2 3">DSM 18651</strain>
    </source>
</reference>
<dbReference type="EMBL" id="JBGMEK010000006">
    <property type="protein sequence ID" value="MFA0810249.1"/>
    <property type="molecule type" value="Genomic_DNA"/>
</dbReference>
<protein>
    <recommendedName>
        <fullName evidence="4">HlyD family secretion protein</fullName>
    </recommendedName>
</protein>
<dbReference type="RefSeq" id="WP_371837856.1">
    <property type="nucleotide sequence ID" value="NZ_JBGMEK010000006.1"/>
</dbReference>
<proteinExistence type="predicted"/>
<dbReference type="Proteomes" id="UP001569428">
    <property type="component" value="Unassembled WGS sequence"/>
</dbReference>
<organism evidence="2 3">
    <name type="scientific">Microbulbifer epialgicus</name>
    <dbReference type="NCBI Taxonomy" id="393907"/>
    <lineage>
        <taxon>Bacteria</taxon>
        <taxon>Pseudomonadati</taxon>
        <taxon>Pseudomonadota</taxon>
        <taxon>Gammaproteobacteria</taxon>
        <taxon>Cellvibrionales</taxon>
        <taxon>Microbulbiferaceae</taxon>
        <taxon>Microbulbifer</taxon>
    </lineage>
</organism>
<feature type="region of interest" description="Disordered" evidence="1">
    <location>
        <begin position="202"/>
        <end position="225"/>
    </location>
</feature>
<accession>A0ABV4NWX2</accession>
<gene>
    <name evidence="2" type="ORF">ACCI49_04890</name>
</gene>
<evidence type="ECO:0000256" key="1">
    <source>
        <dbReference type="SAM" id="MobiDB-lite"/>
    </source>
</evidence>
<evidence type="ECO:0000313" key="2">
    <source>
        <dbReference type="EMBL" id="MFA0810249.1"/>
    </source>
</evidence>
<evidence type="ECO:0008006" key="4">
    <source>
        <dbReference type="Google" id="ProtNLM"/>
    </source>
</evidence>